<evidence type="ECO:0000313" key="4">
    <source>
        <dbReference type="Proteomes" id="UP000825051"/>
    </source>
</evidence>
<dbReference type="RefSeq" id="WP_220163795.1">
    <property type="nucleotide sequence ID" value="NZ_CP080507.1"/>
</dbReference>
<feature type="domain" description="Activator of Hsp90 ATPase homologue 1/2-like C-terminal" evidence="2">
    <location>
        <begin position="14"/>
        <end position="143"/>
    </location>
</feature>
<organism evidence="3 4">
    <name type="scientific">Horticoccus luteus</name>
    <dbReference type="NCBI Taxonomy" id="2862869"/>
    <lineage>
        <taxon>Bacteria</taxon>
        <taxon>Pseudomonadati</taxon>
        <taxon>Verrucomicrobiota</taxon>
        <taxon>Opitutia</taxon>
        <taxon>Opitutales</taxon>
        <taxon>Opitutaceae</taxon>
        <taxon>Horticoccus</taxon>
    </lineage>
</organism>
<dbReference type="Proteomes" id="UP000825051">
    <property type="component" value="Chromosome"/>
</dbReference>
<dbReference type="InterPro" id="IPR013538">
    <property type="entry name" value="ASHA1/2-like_C"/>
</dbReference>
<sequence>MSTNTVRLHRVLRTTPEKLYRAFIEADAMAKWLPPHGFTCTVHHFEPKVSGTFRMSFKNFGTGHGHSFGGTYRELVPHERIRYTDKFDDPNLPGEMTVTIALKKVICGTELSIEQAGIPPAIPVEMCYLGWQESLTQLAALVEPDIPN</sequence>
<evidence type="ECO:0000313" key="3">
    <source>
        <dbReference type="EMBL" id="QYM79638.1"/>
    </source>
</evidence>
<accession>A0A8F9TXM8</accession>
<dbReference type="CDD" id="cd08895">
    <property type="entry name" value="SRPBCC_CalC_Aha1-like_2"/>
    <property type="match status" value="1"/>
</dbReference>
<dbReference type="AlphaFoldDB" id="A0A8F9TXM8"/>
<dbReference type="InterPro" id="IPR023393">
    <property type="entry name" value="START-like_dom_sf"/>
</dbReference>
<evidence type="ECO:0000256" key="1">
    <source>
        <dbReference type="ARBA" id="ARBA00006817"/>
    </source>
</evidence>
<gene>
    <name evidence="3" type="ORF">K0B96_03190</name>
</gene>
<reference evidence="3" key="1">
    <citation type="submission" date="2021-08" db="EMBL/GenBank/DDBJ databases">
        <title>Genome of a novel bacterium of the phylum Verrucomicrobia, Oleiharenicola sp. KSB-15.</title>
        <authorList>
            <person name="Chung J.-H."/>
            <person name="Ahn J.-H."/>
            <person name="Yoon Y."/>
            <person name="Kim D.-Y."/>
            <person name="An S.-H."/>
            <person name="Park I."/>
            <person name="Yeon J."/>
        </authorList>
    </citation>
    <scope>NUCLEOTIDE SEQUENCE</scope>
    <source>
        <strain evidence="3">KSB-15</strain>
    </source>
</reference>
<dbReference type="EMBL" id="CP080507">
    <property type="protein sequence ID" value="QYM79638.1"/>
    <property type="molecule type" value="Genomic_DNA"/>
</dbReference>
<dbReference type="KEGG" id="ole:K0B96_03190"/>
<keyword evidence="4" id="KW-1185">Reference proteome</keyword>
<dbReference type="Gene3D" id="3.30.530.20">
    <property type="match status" value="1"/>
</dbReference>
<name>A0A8F9TXM8_9BACT</name>
<dbReference type="SUPFAM" id="SSF55961">
    <property type="entry name" value="Bet v1-like"/>
    <property type="match status" value="1"/>
</dbReference>
<protein>
    <submittedName>
        <fullName evidence="3">SRPBCC family protein</fullName>
    </submittedName>
</protein>
<proteinExistence type="inferred from homology"/>
<comment type="similarity">
    <text evidence="1">Belongs to the AHA1 family.</text>
</comment>
<evidence type="ECO:0000259" key="2">
    <source>
        <dbReference type="Pfam" id="PF08327"/>
    </source>
</evidence>
<dbReference type="Pfam" id="PF08327">
    <property type="entry name" value="AHSA1"/>
    <property type="match status" value="1"/>
</dbReference>